<accession>A0A9P4Z338</accession>
<sequence>MRRLQWSRYAKPQLWPSSSTRAVSSWSSRPSGAAIEWPQLRRRQQQETMTTEGDGTIDDENTEARTANKASSDTGNNNKRRGPPRRTAATSTSWVTSRDEVDWTALAAGADKIRRGESGRGSVRKSSPDTSRTMLLIHGLGDNVSPTDFYRLAPKFLSGWDSTITKVQQQRHPSTLEPTGCYQVSFSNATAAAAYHANLHRIQRLARYKLSSPTGLWKSTVPPHLLVSGAAPGHPDHDYDNDVAALTLASPSQPDLIIHRRRVSLPYPWSRRLSKLVEPLGYGTRPPVVVVDLRPGAVTPGGLAHFIRQDGWERDLAWRVSRPVRVSTPRTAADKPPGQGAGEAEAEAEEDADAQELGADQAAAAAAEASRFVVACETEWEARRFHRQWNGRLLSHVDHGQVMYRSQVTTSLIQW</sequence>
<name>A0A9P4Z338_9HYPO</name>
<dbReference type="EMBL" id="JAANYQ010000001">
    <property type="protein sequence ID" value="KAF4126562.1"/>
    <property type="molecule type" value="Genomic_DNA"/>
</dbReference>
<dbReference type="GeneID" id="55966528"/>
<evidence type="ECO:0000256" key="1">
    <source>
        <dbReference type="SAM" id="MobiDB-lite"/>
    </source>
</evidence>
<keyword evidence="3" id="KW-1185">Reference proteome</keyword>
<evidence type="ECO:0000313" key="2">
    <source>
        <dbReference type="EMBL" id="KAF4126562.1"/>
    </source>
</evidence>
<feature type="compositionally biased region" description="Polar residues" evidence="1">
    <location>
        <begin position="64"/>
        <end position="74"/>
    </location>
</feature>
<dbReference type="OrthoDB" id="5332316at2759"/>
<gene>
    <name evidence="2" type="ORF">GMORB2_0298</name>
</gene>
<dbReference type="Proteomes" id="UP000749293">
    <property type="component" value="Unassembled WGS sequence"/>
</dbReference>
<dbReference type="AlphaFoldDB" id="A0A9P4Z338"/>
<reference evidence="2" key="1">
    <citation type="submission" date="2020-03" db="EMBL/GenBank/DDBJ databases">
        <title>Site-based positive gene gene selection in Geosmithia morbida across the United States reveals a broad range of putative effectors and factors for local host and environmental adapation.</title>
        <authorList>
            <person name="Onufrak A."/>
            <person name="Murdoch R.W."/>
            <person name="Gazis R."/>
            <person name="Huff M."/>
            <person name="Staton M."/>
            <person name="Klingeman W."/>
            <person name="Hadziabdic D."/>
        </authorList>
    </citation>
    <scope>NUCLEOTIDE SEQUENCE</scope>
    <source>
        <strain evidence="2">1262</strain>
    </source>
</reference>
<protein>
    <submittedName>
        <fullName evidence="2">Uncharacterized protein</fullName>
    </submittedName>
</protein>
<feature type="region of interest" description="Disordered" evidence="1">
    <location>
        <begin position="326"/>
        <end position="356"/>
    </location>
</feature>
<evidence type="ECO:0000313" key="3">
    <source>
        <dbReference type="Proteomes" id="UP000749293"/>
    </source>
</evidence>
<feature type="compositionally biased region" description="Low complexity" evidence="1">
    <location>
        <begin position="15"/>
        <end position="31"/>
    </location>
</feature>
<feature type="compositionally biased region" description="Acidic residues" evidence="1">
    <location>
        <begin position="344"/>
        <end position="354"/>
    </location>
</feature>
<dbReference type="RefSeq" id="XP_035325214.1">
    <property type="nucleotide sequence ID" value="XM_035462284.1"/>
</dbReference>
<feature type="region of interest" description="Disordered" evidence="1">
    <location>
        <begin position="1"/>
        <end position="94"/>
    </location>
</feature>
<organism evidence="2 3">
    <name type="scientific">Geosmithia morbida</name>
    <dbReference type="NCBI Taxonomy" id="1094350"/>
    <lineage>
        <taxon>Eukaryota</taxon>
        <taxon>Fungi</taxon>
        <taxon>Dikarya</taxon>
        <taxon>Ascomycota</taxon>
        <taxon>Pezizomycotina</taxon>
        <taxon>Sordariomycetes</taxon>
        <taxon>Hypocreomycetidae</taxon>
        <taxon>Hypocreales</taxon>
        <taxon>Bionectriaceae</taxon>
        <taxon>Geosmithia</taxon>
    </lineage>
</organism>
<comment type="caution">
    <text evidence="2">The sequence shown here is derived from an EMBL/GenBank/DDBJ whole genome shotgun (WGS) entry which is preliminary data.</text>
</comment>
<proteinExistence type="predicted"/>